<feature type="compositionally biased region" description="Acidic residues" evidence="1">
    <location>
        <begin position="8"/>
        <end position="17"/>
    </location>
</feature>
<organism evidence="2 3">
    <name type="scientific">Tanacetum coccineum</name>
    <dbReference type="NCBI Taxonomy" id="301880"/>
    <lineage>
        <taxon>Eukaryota</taxon>
        <taxon>Viridiplantae</taxon>
        <taxon>Streptophyta</taxon>
        <taxon>Embryophyta</taxon>
        <taxon>Tracheophyta</taxon>
        <taxon>Spermatophyta</taxon>
        <taxon>Magnoliopsida</taxon>
        <taxon>eudicotyledons</taxon>
        <taxon>Gunneridae</taxon>
        <taxon>Pentapetalae</taxon>
        <taxon>asterids</taxon>
        <taxon>campanulids</taxon>
        <taxon>Asterales</taxon>
        <taxon>Asteraceae</taxon>
        <taxon>Asteroideae</taxon>
        <taxon>Anthemideae</taxon>
        <taxon>Anthemidinae</taxon>
        <taxon>Tanacetum</taxon>
    </lineage>
</organism>
<evidence type="ECO:0000313" key="2">
    <source>
        <dbReference type="EMBL" id="GJT16029.1"/>
    </source>
</evidence>
<sequence>MMNKMWTSDDEEETQEDEFVHTPDDYVPTNDENVDDEEFERINKEMYNKDDAEATVTVALVTQKTEVPLQISSISSGDAAKFLNFDNIPSGETKIISMMDIKVQHEDLSIQTSPLLTTPVTVIPKTSSTPVTTIPPLIPPFISLQQHSTPIPTPIMAEETTSTTADDSSTLTATHQRLSDVKNEVKTLRNFDHSSVIYAAVKSEVLIVVKEYLGTSMDDALHKALQRHIAELVKEHSILADVTDVLQQQPKPQKSTADIRKIKMEQAGKHQEPKYTIISSDVDPLREFDQKRTLFKTMTKTKSFEQNFKHKALYHALIELILEDEDAMDKGVADKLKKRKPNDTDRDEGPPARPDQGLKRRKTSKETKPSKKAKSTRTSKSTTKSQHKSTGKSAQAEETVFETGDT</sequence>
<feature type="compositionally biased region" description="Basic and acidic residues" evidence="1">
    <location>
        <begin position="335"/>
        <end position="350"/>
    </location>
</feature>
<protein>
    <submittedName>
        <fullName evidence="2">Uncharacterized protein</fullName>
    </submittedName>
</protein>
<proteinExistence type="predicted"/>
<name>A0ABQ5BT38_9ASTR</name>
<accession>A0ABQ5BT38</accession>
<gene>
    <name evidence="2" type="ORF">Tco_0874735</name>
</gene>
<dbReference type="Proteomes" id="UP001151760">
    <property type="component" value="Unassembled WGS sequence"/>
</dbReference>
<comment type="caution">
    <text evidence="2">The sequence shown here is derived from an EMBL/GenBank/DDBJ whole genome shotgun (WGS) entry which is preliminary data.</text>
</comment>
<reference evidence="2" key="2">
    <citation type="submission" date="2022-01" db="EMBL/GenBank/DDBJ databases">
        <authorList>
            <person name="Yamashiro T."/>
            <person name="Shiraishi A."/>
            <person name="Satake H."/>
            <person name="Nakayama K."/>
        </authorList>
    </citation>
    <scope>NUCLEOTIDE SEQUENCE</scope>
</reference>
<reference evidence="2" key="1">
    <citation type="journal article" date="2022" name="Int. J. Mol. Sci.">
        <title>Draft Genome of Tanacetum Coccineum: Genomic Comparison of Closely Related Tanacetum-Family Plants.</title>
        <authorList>
            <person name="Yamashiro T."/>
            <person name="Shiraishi A."/>
            <person name="Nakayama K."/>
            <person name="Satake H."/>
        </authorList>
    </citation>
    <scope>NUCLEOTIDE SEQUENCE</scope>
</reference>
<feature type="region of interest" description="Disordered" evidence="1">
    <location>
        <begin position="335"/>
        <end position="406"/>
    </location>
</feature>
<keyword evidence="3" id="KW-1185">Reference proteome</keyword>
<dbReference type="EMBL" id="BQNB010013442">
    <property type="protein sequence ID" value="GJT16029.1"/>
    <property type="molecule type" value="Genomic_DNA"/>
</dbReference>
<evidence type="ECO:0000256" key="1">
    <source>
        <dbReference type="SAM" id="MobiDB-lite"/>
    </source>
</evidence>
<evidence type="ECO:0000313" key="3">
    <source>
        <dbReference type="Proteomes" id="UP001151760"/>
    </source>
</evidence>
<feature type="region of interest" description="Disordered" evidence="1">
    <location>
        <begin position="1"/>
        <end position="35"/>
    </location>
</feature>